<evidence type="ECO:0000256" key="1">
    <source>
        <dbReference type="SAM" id="MobiDB-lite"/>
    </source>
</evidence>
<evidence type="ECO:0000313" key="3">
    <source>
        <dbReference type="Proteomes" id="UP000823612"/>
    </source>
</evidence>
<sequence>MKLTVTVTESVLILAALHEKGMRIERDTGEAPRGVLKLVKKLKRQIQHDKDKRRREREDKAKACRNPRKAYDNGRSRKSGRGQADNGVEQPECEA</sequence>
<dbReference type="Proteomes" id="UP000823612">
    <property type="component" value="Unassembled WGS sequence"/>
</dbReference>
<organism evidence="2 3">
    <name type="scientific">Candidatus Pullibacteroides excrementavium</name>
    <dbReference type="NCBI Taxonomy" id="2840905"/>
    <lineage>
        <taxon>Bacteria</taxon>
        <taxon>Pseudomonadati</taxon>
        <taxon>Bacteroidota</taxon>
        <taxon>Bacteroidia</taxon>
        <taxon>Bacteroidales</taxon>
        <taxon>Candidatus Pullibacteroides</taxon>
    </lineage>
</organism>
<comment type="caution">
    <text evidence="2">The sequence shown here is derived from an EMBL/GenBank/DDBJ whole genome shotgun (WGS) entry which is preliminary data.</text>
</comment>
<dbReference type="AlphaFoldDB" id="A0A9D9GZS8"/>
<accession>A0A9D9GZS8</accession>
<feature type="compositionally biased region" description="Basic and acidic residues" evidence="1">
    <location>
        <begin position="46"/>
        <end position="62"/>
    </location>
</feature>
<evidence type="ECO:0000313" key="2">
    <source>
        <dbReference type="EMBL" id="MBO8433175.1"/>
    </source>
</evidence>
<dbReference type="EMBL" id="JADIMZ010000113">
    <property type="protein sequence ID" value="MBO8433175.1"/>
    <property type="molecule type" value="Genomic_DNA"/>
</dbReference>
<reference evidence="2" key="2">
    <citation type="journal article" date="2021" name="PeerJ">
        <title>Extensive microbial diversity within the chicken gut microbiome revealed by metagenomics and culture.</title>
        <authorList>
            <person name="Gilroy R."/>
            <person name="Ravi A."/>
            <person name="Getino M."/>
            <person name="Pursley I."/>
            <person name="Horton D.L."/>
            <person name="Alikhan N.F."/>
            <person name="Baker D."/>
            <person name="Gharbi K."/>
            <person name="Hall N."/>
            <person name="Watson M."/>
            <person name="Adriaenssens E.M."/>
            <person name="Foster-Nyarko E."/>
            <person name="Jarju S."/>
            <person name="Secka A."/>
            <person name="Antonio M."/>
            <person name="Oren A."/>
            <person name="Chaudhuri R.R."/>
            <person name="La Ragione R."/>
            <person name="Hildebrand F."/>
            <person name="Pallen M.J."/>
        </authorList>
    </citation>
    <scope>NUCLEOTIDE SEQUENCE</scope>
    <source>
        <strain evidence="2">2889</strain>
    </source>
</reference>
<feature type="region of interest" description="Disordered" evidence="1">
    <location>
        <begin position="42"/>
        <end position="95"/>
    </location>
</feature>
<reference evidence="2" key="1">
    <citation type="submission" date="2020-10" db="EMBL/GenBank/DDBJ databases">
        <authorList>
            <person name="Gilroy R."/>
        </authorList>
    </citation>
    <scope>NUCLEOTIDE SEQUENCE</scope>
    <source>
        <strain evidence="2">2889</strain>
    </source>
</reference>
<proteinExistence type="predicted"/>
<name>A0A9D9GZS8_9BACT</name>
<gene>
    <name evidence="2" type="ORF">IAB08_07785</name>
</gene>
<protein>
    <submittedName>
        <fullName evidence="2">Uncharacterized protein</fullName>
    </submittedName>
</protein>